<dbReference type="SUPFAM" id="SSF81606">
    <property type="entry name" value="PP2C-like"/>
    <property type="match status" value="1"/>
</dbReference>
<comment type="caution">
    <text evidence="1">The sequence shown here is derived from an EMBL/GenBank/DDBJ whole genome shotgun (WGS) entry which is preliminary data.</text>
</comment>
<dbReference type="AlphaFoldDB" id="A0A1Y1SC93"/>
<dbReference type="Gene3D" id="3.60.40.10">
    <property type="entry name" value="PPM-type phosphatase domain"/>
    <property type="match status" value="1"/>
</dbReference>
<name>A0A1Y1SC93_9GAMM</name>
<dbReference type="InterPro" id="IPR036457">
    <property type="entry name" value="PPM-type-like_dom_sf"/>
</dbReference>
<dbReference type="Proteomes" id="UP000192342">
    <property type="component" value="Unassembled WGS sequence"/>
</dbReference>
<accession>A0A1Y1SC93</accession>
<proteinExistence type="predicted"/>
<protein>
    <submittedName>
        <fullName evidence="1">Phosphoprotein phosphatase</fullName>
    </submittedName>
</protein>
<reference evidence="1 2" key="1">
    <citation type="submission" date="2013-04" db="EMBL/GenBank/DDBJ databases">
        <title>Oceanococcus atlanticus 22II-S10r2 Genome Sequencing.</title>
        <authorList>
            <person name="Lai Q."/>
            <person name="Li G."/>
            <person name="Shao Z."/>
        </authorList>
    </citation>
    <scope>NUCLEOTIDE SEQUENCE [LARGE SCALE GENOMIC DNA]</scope>
    <source>
        <strain evidence="1 2">22II-S10r2</strain>
    </source>
</reference>
<keyword evidence="2" id="KW-1185">Reference proteome</keyword>
<evidence type="ECO:0000313" key="1">
    <source>
        <dbReference type="EMBL" id="ORE86267.1"/>
    </source>
</evidence>
<organism evidence="1 2">
    <name type="scientific">Oceanococcus atlanticus</name>
    <dbReference type="NCBI Taxonomy" id="1317117"/>
    <lineage>
        <taxon>Bacteria</taxon>
        <taxon>Pseudomonadati</taxon>
        <taxon>Pseudomonadota</taxon>
        <taxon>Gammaproteobacteria</taxon>
        <taxon>Chromatiales</taxon>
        <taxon>Oceanococcaceae</taxon>
        <taxon>Oceanococcus</taxon>
    </lineage>
</organism>
<dbReference type="RefSeq" id="WP_083562489.1">
    <property type="nucleotide sequence ID" value="NZ_AQQV01000003.1"/>
</dbReference>
<evidence type="ECO:0000313" key="2">
    <source>
        <dbReference type="Proteomes" id="UP000192342"/>
    </source>
</evidence>
<gene>
    <name evidence="1" type="ORF">ATO7_13258</name>
</gene>
<sequence length="216" mass="23151">MGAFPGKWRSLALGFGAKSSAGLHDIQAPEVGLWALAQDVVATPGGAAALLLAAVQAQVARGEDLTAAFLSAHGRAQRELNTPGARIVALRRHGNSFELAWVGAMRAFLVRQRRVLTLTRDIDGGGGGYLVTTERMSQLGAPGRTRPKIDRNLVNAQKGDYLVLCGDQVDEPVLHDTLPACLHGLWSFDYKARRVQDVLNKHSTAPGRVVICQALK</sequence>
<dbReference type="EMBL" id="AQQV01000003">
    <property type="protein sequence ID" value="ORE86267.1"/>
    <property type="molecule type" value="Genomic_DNA"/>
</dbReference>